<evidence type="ECO:0008006" key="4">
    <source>
        <dbReference type="Google" id="ProtNLM"/>
    </source>
</evidence>
<gene>
    <name evidence="2" type="ORF">RBWH47_01093</name>
</gene>
<organism evidence="2 3">
    <name type="scientific">Rhodopirellula baltica WH47</name>
    <dbReference type="NCBI Taxonomy" id="991778"/>
    <lineage>
        <taxon>Bacteria</taxon>
        <taxon>Pseudomonadati</taxon>
        <taxon>Planctomycetota</taxon>
        <taxon>Planctomycetia</taxon>
        <taxon>Pirellulales</taxon>
        <taxon>Pirellulaceae</taxon>
        <taxon>Rhodopirellula</taxon>
    </lineage>
</organism>
<evidence type="ECO:0000313" key="3">
    <source>
        <dbReference type="Proteomes" id="UP000006222"/>
    </source>
</evidence>
<protein>
    <recommendedName>
        <fullName evidence="4">Protein containing DUF1559</fullName>
    </recommendedName>
</protein>
<evidence type="ECO:0000256" key="1">
    <source>
        <dbReference type="SAM" id="MobiDB-lite"/>
    </source>
</evidence>
<accession>F2ANX8</accession>
<comment type="caution">
    <text evidence="2">The sequence shown here is derived from an EMBL/GenBank/DDBJ whole genome shotgun (WGS) entry which is preliminary data.</text>
</comment>
<dbReference type="AlphaFoldDB" id="F2ANX8"/>
<dbReference type="PATRIC" id="fig|991778.3.peg.1473"/>
<dbReference type="Proteomes" id="UP000006222">
    <property type="component" value="Unassembled WGS sequence"/>
</dbReference>
<dbReference type="EMBL" id="AFAR01000075">
    <property type="protein sequence ID" value="EGF28646.1"/>
    <property type="molecule type" value="Genomic_DNA"/>
</dbReference>
<proteinExistence type="predicted"/>
<evidence type="ECO:0000313" key="2">
    <source>
        <dbReference type="EMBL" id="EGF28646.1"/>
    </source>
</evidence>
<reference evidence="2 3" key="1">
    <citation type="journal article" date="2013" name="Mar. Genomics">
        <title>Expression of sulfatases in Rhodopirellula baltica and the diversity of sulfatases in the genus Rhodopirellula.</title>
        <authorList>
            <person name="Wegner C.E."/>
            <person name="Richter-Heitmann T."/>
            <person name="Klindworth A."/>
            <person name="Klockow C."/>
            <person name="Richter M."/>
            <person name="Achstetter T."/>
            <person name="Glockner F.O."/>
            <person name="Harder J."/>
        </authorList>
    </citation>
    <scope>NUCLEOTIDE SEQUENCE [LARGE SCALE GENOMIC DNA]</scope>
    <source>
        <strain evidence="2 3">WH47</strain>
    </source>
</reference>
<feature type="region of interest" description="Disordered" evidence="1">
    <location>
        <begin position="112"/>
        <end position="131"/>
    </location>
</feature>
<sequence length="446" mass="48420">MANGVRLGCYDASRGRCRPGCASWIGSKSASISRVSFSAYATSFVMQEDLLGYLLGALEADEMQRVEKLLRESPEAREMLADLERKLGPLHDDCEIVEPPPSDLVARTLDALPPLPPMPGTEPDQVSTPAESKVSAPVASKMSPVLEGSDSLAWTWRDWVGSATAACILLAIALPSMVEGRFMARKNACQDNLRQLGMAMTQYVTRNAEARLPSVESTGYQAFAGVYAPRLHAAGLMMDSRSTLCPSIRSTDFWSAGGLHPEDGNFVSERAAEEVPTMVTLRMLDEAARDLNHFAAAGATTVEEQAAWQRAIARLQWLQQTAGGHYAYTLGVRDGEEFASPRFQGRSSFAVMSDAAMMKVVDRVVDEEGWARAASPSQDGLISHGGRGINVLYEDGRVRFIPGESLSQLVDHPLINHDGRPEAGVNIDDASLAPSWQAPFVHARQR</sequence>
<name>F2ANX8_RHOBT</name>